<evidence type="ECO:0000256" key="8">
    <source>
        <dbReference type="ARBA" id="ARBA00023242"/>
    </source>
</evidence>
<feature type="compositionally biased region" description="Acidic residues" evidence="9">
    <location>
        <begin position="236"/>
        <end position="249"/>
    </location>
</feature>
<feature type="compositionally biased region" description="Polar residues" evidence="9">
    <location>
        <begin position="295"/>
        <end position="306"/>
    </location>
</feature>
<organism evidence="10 11">
    <name type="scientific">Venturia inaequalis</name>
    <name type="common">Apple scab fungus</name>
    <dbReference type="NCBI Taxonomy" id="5025"/>
    <lineage>
        <taxon>Eukaryota</taxon>
        <taxon>Fungi</taxon>
        <taxon>Dikarya</taxon>
        <taxon>Ascomycota</taxon>
        <taxon>Pezizomycotina</taxon>
        <taxon>Dothideomycetes</taxon>
        <taxon>Pleosporomycetidae</taxon>
        <taxon>Venturiales</taxon>
        <taxon>Venturiaceae</taxon>
        <taxon>Venturia</taxon>
    </lineage>
</organism>
<evidence type="ECO:0000256" key="3">
    <source>
        <dbReference type="ARBA" id="ARBA00006922"/>
    </source>
</evidence>
<dbReference type="GO" id="GO:0005737">
    <property type="term" value="C:cytoplasm"/>
    <property type="evidence" value="ECO:0007669"/>
    <property type="project" value="UniProtKB-SubCell"/>
</dbReference>
<name>A0A8H3UYK2_VENIN</name>
<reference evidence="10 11" key="1">
    <citation type="submission" date="2019-11" db="EMBL/GenBank/DDBJ databases">
        <title>Venturia inaequalis Genome Resource.</title>
        <authorList>
            <person name="Lichtner F.J."/>
        </authorList>
    </citation>
    <scope>NUCLEOTIDE SEQUENCE [LARGE SCALE GENOMIC DNA]</scope>
    <source>
        <strain evidence="10">Bline_iso_100314</strain>
    </source>
</reference>
<evidence type="ECO:0000256" key="4">
    <source>
        <dbReference type="ARBA" id="ARBA00022490"/>
    </source>
</evidence>
<proteinExistence type="inferred from homology"/>
<feature type="compositionally biased region" description="Polar residues" evidence="9">
    <location>
        <begin position="62"/>
        <end position="80"/>
    </location>
</feature>
<keyword evidence="6" id="KW-0805">Transcription regulation</keyword>
<keyword evidence="4" id="KW-0963">Cytoplasm</keyword>
<keyword evidence="8" id="KW-0539">Nucleus</keyword>
<comment type="similarity">
    <text evidence="3">Belongs to the WHI5/NRM1 family.</text>
</comment>
<dbReference type="AlphaFoldDB" id="A0A8H3UYK2"/>
<dbReference type="Pfam" id="PF08528">
    <property type="entry name" value="Whi5"/>
    <property type="match status" value="1"/>
</dbReference>
<feature type="region of interest" description="Disordered" evidence="9">
    <location>
        <begin position="295"/>
        <end position="339"/>
    </location>
</feature>
<accession>A0A8H3UYK2</accession>
<dbReference type="Proteomes" id="UP000433883">
    <property type="component" value="Unassembled WGS sequence"/>
</dbReference>
<feature type="region of interest" description="Disordered" evidence="9">
    <location>
        <begin position="169"/>
        <end position="197"/>
    </location>
</feature>
<evidence type="ECO:0000256" key="1">
    <source>
        <dbReference type="ARBA" id="ARBA00004123"/>
    </source>
</evidence>
<feature type="region of interest" description="Disordered" evidence="9">
    <location>
        <begin position="1"/>
        <end position="106"/>
    </location>
</feature>
<keyword evidence="7" id="KW-0804">Transcription</keyword>
<dbReference type="GO" id="GO:0005634">
    <property type="term" value="C:nucleus"/>
    <property type="evidence" value="ECO:0007669"/>
    <property type="project" value="UniProtKB-SubCell"/>
</dbReference>
<sequence length="354" mass="38221">MSTPVQQASPRKRVATMASNSPRNSTPRRVLGDVTNSARNTPGKHNAVAKDMGKAAPIGSPLKQNRTITPAKSIIHSPSKSSRKRQFEDIDDTEDDADADRRSPYRMMEMGSASQLKVARPPIITIMPLPDDSLSADEDQESPINPRADSEDISDVEAVADPICGSFSSLINYEPTDTPDKSARASLEPKEPEPAPTRAELLKLRLKIAMYKVKTDQTRIPFSNLVVPKKEKEVEIQPDPESEDEDEILLEIKPSQRRPTKAPANITITGGPVSKLLPPPVLLPTAFSTKFITAPIASSSPQSTASIPLPEGTETPQDSPTKGLRKGLAKGGKELTGGAVKGRAASEWLDLMKA</sequence>
<feature type="compositionally biased region" description="Acidic residues" evidence="9">
    <location>
        <begin position="89"/>
        <end position="98"/>
    </location>
</feature>
<evidence type="ECO:0000313" key="10">
    <source>
        <dbReference type="EMBL" id="KAE9978105.1"/>
    </source>
</evidence>
<feature type="region of interest" description="Disordered" evidence="9">
    <location>
        <begin position="231"/>
        <end position="275"/>
    </location>
</feature>
<dbReference type="InterPro" id="IPR013734">
    <property type="entry name" value="TF_Nrm1/Whi5"/>
</dbReference>
<comment type="subcellular location">
    <subcellularLocation>
        <location evidence="2">Cytoplasm</location>
    </subcellularLocation>
    <subcellularLocation>
        <location evidence="1">Nucleus</location>
    </subcellularLocation>
</comment>
<feature type="region of interest" description="Disordered" evidence="9">
    <location>
        <begin position="128"/>
        <end position="154"/>
    </location>
</feature>
<evidence type="ECO:0000256" key="7">
    <source>
        <dbReference type="ARBA" id="ARBA00023163"/>
    </source>
</evidence>
<evidence type="ECO:0000256" key="9">
    <source>
        <dbReference type="SAM" id="MobiDB-lite"/>
    </source>
</evidence>
<protein>
    <submittedName>
        <fullName evidence="10">Uncharacterized protein</fullName>
    </submittedName>
</protein>
<evidence type="ECO:0000256" key="2">
    <source>
        <dbReference type="ARBA" id="ARBA00004496"/>
    </source>
</evidence>
<evidence type="ECO:0000256" key="6">
    <source>
        <dbReference type="ARBA" id="ARBA00023015"/>
    </source>
</evidence>
<comment type="caution">
    <text evidence="10">The sequence shown here is derived from an EMBL/GenBank/DDBJ whole genome shotgun (WGS) entry which is preliminary data.</text>
</comment>
<gene>
    <name evidence="10" type="ORF">BLS_000881</name>
</gene>
<feature type="compositionally biased region" description="Basic and acidic residues" evidence="9">
    <location>
        <begin position="178"/>
        <end position="193"/>
    </location>
</feature>
<keyword evidence="5" id="KW-0678">Repressor</keyword>
<feature type="compositionally biased region" description="Polar residues" evidence="9">
    <location>
        <begin position="17"/>
        <end position="27"/>
    </location>
</feature>
<evidence type="ECO:0000313" key="11">
    <source>
        <dbReference type="Proteomes" id="UP000433883"/>
    </source>
</evidence>
<evidence type="ECO:0000256" key="5">
    <source>
        <dbReference type="ARBA" id="ARBA00022491"/>
    </source>
</evidence>
<dbReference type="EMBL" id="WNWQ01000118">
    <property type="protein sequence ID" value="KAE9978105.1"/>
    <property type="molecule type" value="Genomic_DNA"/>
</dbReference>